<evidence type="ECO:0000313" key="1">
    <source>
        <dbReference type="EMBL" id="MDN5214265.1"/>
    </source>
</evidence>
<keyword evidence="2" id="KW-1185">Reference proteome</keyword>
<sequence length="68" mass="7940">METQLSLVEKLEKLLDNKQIKEKTRNSHLTILMEKVSKKGLLEKSEYSLPLKDTIGRTLHDLTKFNDK</sequence>
<dbReference type="Proteomes" id="UP001172083">
    <property type="component" value="Unassembled WGS sequence"/>
</dbReference>
<evidence type="ECO:0000313" key="2">
    <source>
        <dbReference type="Proteomes" id="UP001172083"/>
    </source>
</evidence>
<accession>A0ABT8LBX9</accession>
<organism evidence="1 2">
    <name type="scientific">Agaribacillus aureus</name>
    <dbReference type="NCBI Taxonomy" id="3051825"/>
    <lineage>
        <taxon>Bacteria</taxon>
        <taxon>Pseudomonadati</taxon>
        <taxon>Bacteroidota</taxon>
        <taxon>Cytophagia</taxon>
        <taxon>Cytophagales</taxon>
        <taxon>Splendidivirgaceae</taxon>
        <taxon>Agaribacillus</taxon>
    </lineage>
</organism>
<protein>
    <submittedName>
        <fullName evidence="1">Uncharacterized protein</fullName>
    </submittedName>
</protein>
<comment type="caution">
    <text evidence="1">The sequence shown here is derived from an EMBL/GenBank/DDBJ whole genome shotgun (WGS) entry which is preliminary data.</text>
</comment>
<reference evidence="1" key="1">
    <citation type="submission" date="2023-06" db="EMBL/GenBank/DDBJ databases">
        <title>Genomic of Agaribacillus aureum.</title>
        <authorList>
            <person name="Wang G."/>
        </authorList>
    </citation>
    <scope>NUCLEOTIDE SEQUENCE</scope>
    <source>
        <strain evidence="1">BMA12</strain>
    </source>
</reference>
<name>A0ABT8LBX9_9BACT</name>
<gene>
    <name evidence="1" type="ORF">QQ020_19460</name>
</gene>
<dbReference type="RefSeq" id="WP_346759599.1">
    <property type="nucleotide sequence ID" value="NZ_JAUJEB010000004.1"/>
</dbReference>
<dbReference type="EMBL" id="JAUJEB010000004">
    <property type="protein sequence ID" value="MDN5214265.1"/>
    <property type="molecule type" value="Genomic_DNA"/>
</dbReference>
<proteinExistence type="predicted"/>